<evidence type="ECO:0000256" key="3">
    <source>
        <dbReference type="ARBA" id="ARBA00022106"/>
    </source>
</evidence>
<reference evidence="11" key="2">
    <citation type="journal article" date="2021" name="PeerJ">
        <title>Extensive microbial diversity within the chicken gut microbiome revealed by metagenomics and culture.</title>
        <authorList>
            <person name="Gilroy R."/>
            <person name="Ravi A."/>
            <person name="Getino M."/>
            <person name="Pursley I."/>
            <person name="Horton D.L."/>
            <person name="Alikhan N.F."/>
            <person name="Baker D."/>
            <person name="Gharbi K."/>
            <person name="Hall N."/>
            <person name="Watson M."/>
            <person name="Adriaenssens E.M."/>
            <person name="Foster-Nyarko E."/>
            <person name="Jarju S."/>
            <person name="Secka A."/>
            <person name="Antonio M."/>
            <person name="Oren A."/>
            <person name="Chaudhuri R.R."/>
            <person name="La Ragione R."/>
            <person name="Hildebrand F."/>
            <person name="Pallen M.J."/>
        </authorList>
    </citation>
    <scope>NUCLEOTIDE SEQUENCE</scope>
    <source>
        <strain evidence="11">14700</strain>
    </source>
</reference>
<evidence type="ECO:0000256" key="6">
    <source>
        <dbReference type="ARBA" id="ARBA00022692"/>
    </source>
</evidence>
<dbReference type="GO" id="GO:0005886">
    <property type="term" value="C:plasma membrane"/>
    <property type="evidence" value="ECO:0007669"/>
    <property type="project" value="UniProtKB-SubCell"/>
</dbReference>
<feature type="transmembrane region" description="Helical" evidence="10">
    <location>
        <begin position="199"/>
        <end position="218"/>
    </location>
</feature>
<feature type="transmembrane region" description="Helical" evidence="10">
    <location>
        <begin position="97"/>
        <end position="121"/>
    </location>
</feature>
<dbReference type="GO" id="GO:0042910">
    <property type="term" value="F:xenobiotic transmembrane transporter activity"/>
    <property type="evidence" value="ECO:0007669"/>
    <property type="project" value="InterPro"/>
</dbReference>
<dbReference type="NCBIfam" id="TIGR00797">
    <property type="entry name" value="matE"/>
    <property type="match status" value="1"/>
</dbReference>
<dbReference type="InterPro" id="IPR002528">
    <property type="entry name" value="MATE_fam"/>
</dbReference>
<dbReference type="Proteomes" id="UP000810292">
    <property type="component" value="Unassembled WGS sequence"/>
</dbReference>
<dbReference type="Pfam" id="PF01554">
    <property type="entry name" value="MatE"/>
    <property type="match status" value="2"/>
</dbReference>
<evidence type="ECO:0000256" key="10">
    <source>
        <dbReference type="SAM" id="Phobius"/>
    </source>
</evidence>
<keyword evidence="6 10" id="KW-0812">Transmembrane</keyword>
<evidence type="ECO:0000256" key="5">
    <source>
        <dbReference type="ARBA" id="ARBA00022475"/>
    </source>
</evidence>
<feature type="transmembrane region" description="Helical" evidence="10">
    <location>
        <begin position="361"/>
        <end position="383"/>
    </location>
</feature>
<dbReference type="InterPro" id="IPR051327">
    <property type="entry name" value="MATE_MepA_subfamily"/>
</dbReference>
<dbReference type="CDD" id="cd13143">
    <property type="entry name" value="MATE_MepA_like"/>
    <property type="match status" value="1"/>
</dbReference>
<dbReference type="PANTHER" id="PTHR43823">
    <property type="entry name" value="SPORULATION PROTEIN YKVU"/>
    <property type="match status" value="1"/>
</dbReference>
<proteinExistence type="inferred from homology"/>
<reference evidence="11" key="1">
    <citation type="submission" date="2020-10" db="EMBL/GenBank/DDBJ databases">
        <authorList>
            <person name="Gilroy R."/>
        </authorList>
    </citation>
    <scope>NUCLEOTIDE SEQUENCE</scope>
    <source>
        <strain evidence="11">14700</strain>
    </source>
</reference>
<feature type="transmembrane region" description="Helical" evidence="10">
    <location>
        <begin position="429"/>
        <end position="446"/>
    </location>
</feature>
<evidence type="ECO:0000313" key="12">
    <source>
        <dbReference type="Proteomes" id="UP000810292"/>
    </source>
</evidence>
<evidence type="ECO:0000256" key="7">
    <source>
        <dbReference type="ARBA" id="ARBA00022989"/>
    </source>
</evidence>
<dbReference type="InterPro" id="IPR045070">
    <property type="entry name" value="MATE_MepA-like"/>
</dbReference>
<accession>A0A9D9IAX1</accession>
<keyword evidence="8 10" id="KW-0472">Membrane</keyword>
<keyword evidence="7 10" id="KW-1133">Transmembrane helix</keyword>
<gene>
    <name evidence="11" type="ORF">IAA72_01205</name>
</gene>
<feature type="transmembrane region" description="Helical" evidence="10">
    <location>
        <begin position="54"/>
        <end position="76"/>
    </location>
</feature>
<feature type="transmembrane region" description="Helical" evidence="10">
    <location>
        <begin position="319"/>
        <end position="341"/>
    </location>
</feature>
<feature type="transmembrane region" description="Helical" evidence="10">
    <location>
        <begin position="403"/>
        <end position="423"/>
    </location>
</feature>
<dbReference type="InterPro" id="IPR048279">
    <property type="entry name" value="MdtK-like"/>
</dbReference>
<keyword evidence="5" id="KW-1003">Cell membrane</keyword>
<evidence type="ECO:0000256" key="8">
    <source>
        <dbReference type="ARBA" id="ARBA00023136"/>
    </source>
</evidence>
<evidence type="ECO:0000256" key="1">
    <source>
        <dbReference type="ARBA" id="ARBA00004651"/>
    </source>
</evidence>
<comment type="caution">
    <text evidence="11">The sequence shown here is derived from an EMBL/GenBank/DDBJ whole genome shotgun (WGS) entry which is preliminary data.</text>
</comment>
<keyword evidence="9" id="KW-0046">Antibiotic resistance</keyword>
<dbReference type="PIRSF" id="PIRSF006603">
    <property type="entry name" value="DinF"/>
    <property type="match status" value="1"/>
</dbReference>
<dbReference type="PANTHER" id="PTHR43823:SF3">
    <property type="entry name" value="MULTIDRUG EXPORT PROTEIN MEPA"/>
    <property type="match status" value="1"/>
</dbReference>
<keyword evidence="4" id="KW-0813">Transport</keyword>
<evidence type="ECO:0000313" key="11">
    <source>
        <dbReference type="EMBL" id="MBO8468388.1"/>
    </source>
</evidence>
<dbReference type="AlphaFoldDB" id="A0A9D9IAX1"/>
<feature type="transmembrane region" description="Helical" evidence="10">
    <location>
        <begin position="170"/>
        <end position="193"/>
    </location>
</feature>
<dbReference type="EMBL" id="JADIMF010000018">
    <property type="protein sequence ID" value="MBO8468388.1"/>
    <property type="molecule type" value="Genomic_DNA"/>
</dbReference>
<comment type="similarity">
    <text evidence="2">Belongs to the multi antimicrobial extrusion (MATE) (TC 2.A.66.1) family. MepA subfamily.</text>
</comment>
<feature type="transmembrane region" description="Helical" evidence="10">
    <location>
        <begin position="21"/>
        <end position="42"/>
    </location>
</feature>
<evidence type="ECO:0000256" key="4">
    <source>
        <dbReference type="ARBA" id="ARBA00022448"/>
    </source>
</evidence>
<feature type="transmembrane region" description="Helical" evidence="10">
    <location>
        <begin position="141"/>
        <end position="158"/>
    </location>
</feature>
<protein>
    <recommendedName>
        <fullName evidence="3">Multidrug export protein MepA</fullName>
    </recommendedName>
</protein>
<dbReference type="GO" id="GO:0015297">
    <property type="term" value="F:antiporter activity"/>
    <property type="evidence" value="ECO:0007669"/>
    <property type="project" value="InterPro"/>
</dbReference>
<evidence type="ECO:0000256" key="2">
    <source>
        <dbReference type="ARBA" id="ARBA00008417"/>
    </source>
</evidence>
<evidence type="ECO:0000256" key="9">
    <source>
        <dbReference type="ARBA" id="ARBA00023251"/>
    </source>
</evidence>
<organism evidence="11 12">
    <name type="scientific">Candidatus Ornithospirochaeta stercoravium</name>
    <dbReference type="NCBI Taxonomy" id="2840897"/>
    <lineage>
        <taxon>Bacteria</taxon>
        <taxon>Pseudomonadati</taxon>
        <taxon>Spirochaetota</taxon>
        <taxon>Spirochaetia</taxon>
        <taxon>Spirochaetales</taxon>
        <taxon>Spirochaetaceae</taxon>
        <taxon>Spirochaetaceae incertae sedis</taxon>
        <taxon>Candidatus Ornithospirochaeta</taxon>
    </lineage>
</organism>
<dbReference type="GO" id="GO:0046677">
    <property type="term" value="P:response to antibiotic"/>
    <property type="evidence" value="ECO:0007669"/>
    <property type="project" value="UniProtKB-KW"/>
</dbReference>
<comment type="subcellular location">
    <subcellularLocation>
        <location evidence="1">Cell membrane</location>
        <topology evidence="1">Multi-pass membrane protein</topology>
    </subcellularLocation>
</comment>
<name>A0A9D9IAX1_9SPIO</name>
<sequence>MKKETAEDRFRKMTETPVRRLIISLSVPTVISNLVSTLYNAADTFFVGQISTSASAAVGVALSLQAVIQAIGFFFGQGSGNNMSRQLGSHHEDTAEVLASTGFFSSLILSVLVTVLGLIFLRPLSIFLGSSETILPYAMDYIFWILIASPFMASSFVLNNQLRFEGNSFYSMIGLTTGGILNLVLDPLFIFVFHMGISGAALATAISQFVSFVILFVLTQKIGTVKIRFSSFKPSLKILGMITNGGLPSLCRQSVASVAMIALNNAALPFGDAAIAAMAIVNKIGNFTNSVLLGVGQGYQPVCGYNYGAGLYKRVKDGFWFCVKLMSIVLLALAVVEYIWASPIVGFFRKGDPEVIEIGDIALRLRCFTLVFSAWITISNMLLQTTGKMWRASILGFARQGIILIPVVWILPPLIGIWGIQIAQPLADLITFLMSVPMTMGVIRAMNEGVRKEEQKA</sequence>